<comment type="caution">
    <text evidence="2">The sequence shown here is derived from an EMBL/GenBank/DDBJ whole genome shotgun (WGS) entry which is preliminary data.</text>
</comment>
<dbReference type="RefSeq" id="WP_149090858.1">
    <property type="nucleotide sequence ID" value="NZ_VKKY01000002.1"/>
</dbReference>
<protein>
    <submittedName>
        <fullName evidence="2">Uncharacterized protein</fullName>
    </submittedName>
</protein>
<dbReference type="AlphaFoldDB" id="A0A5B6TEH7"/>
<sequence>MSRAFIALFILLQVLTSCTQKVAQQSSETLNSNLSQSDLKTFILKETEAGGKLDYFTSIKGHEYDGIQVKPGIYDTKIGLAIYKWGKANYDAGVKSLEEVYAIFSEYKKRPVNEIEKTYLKMGFGRELEK</sequence>
<dbReference type="Proteomes" id="UP000324133">
    <property type="component" value="Unassembled WGS sequence"/>
</dbReference>
<proteinExistence type="predicted"/>
<gene>
    <name evidence="2" type="ORF">FOA19_10905</name>
</gene>
<name>A0A5B6TEH7_9BACT</name>
<dbReference type="OrthoDB" id="1242346at2"/>
<feature type="signal peptide" evidence="1">
    <location>
        <begin position="1"/>
        <end position="23"/>
    </location>
</feature>
<dbReference type="EMBL" id="VKKY01000002">
    <property type="protein sequence ID" value="KAA3437794.1"/>
    <property type="molecule type" value="Genomic_DNA"/>
</dbReference>
<evidence type="ECO:0000313" key="3">
    <source>
        <dbReference type="Proteomes" id="UP000324133"/>
    </source>
</evidence>
<feature type="chain" id="PRO_5023003111" evidence="1">
    <location>
        <begin position="24"/>
        <end position="130"/>
    </location>
</feature>
<evidence type="ECO:0000256" key="1">
    <source>
        <dbReference type="SAM" id="SignalP"/>
    </source>
</evidence>
<evidence type="ECO:0000313" key="2">
    <source>
        <dbReference type="EMBL" id="KAA3437794.1"/>
    </source>
</evidence>
<reference evidence="2 3" key="1">
    <citation type="submission" date="2019-07" db="EMBL/GenBank/DDBJ databases">
        <title>Rufibacter sp. nov., isolated from lake sediment.</title>
        <authorList>
            <person name="Qu J.-H."/>
        </authorList>
    </citation>
    <scope>NUCLEOTIDE SEQUENCE [LARGE SCALE GENOMIC DNA]</scope>
    <source>
        <strain evidence="2 3">NBS58-1</strain>
    </source>
</reference>
<dbReference type="PROSITE" id="PS51257">
    <property type="entry name" value="PROKAR_LIPOPROTEIN"/>
    <property type="match status" value="1"/>
</dbReference>
<keyword evidence="1" id="KW-0732">Signal</keyword>
<organism evidence="2 3">
    <name type="scientific">Rufibacter hautae</name>
    <dbReference type="NCBI Taxonomy" id="2595005"/>
    <lineage>
        <taxon>Bacteria</taxon>
        <taxon>Pseudomonadati</taxon>
        <taxon>Bacteroidota</taxon>
        <taxon>Cytophagia</taxon>
        <taxon>Cytophagales</taxon>
        <taxon>Hymenobacteraceae</taxon>
        <taxon>Rufibacter</taxon>
    </lineage>
</organism>
<keyword evidence="3" id="KW-1185">Reference proteome</keyword>
<accession>A0A5B6TEH7</accession>